<dbReference type="KEGG" id="ccv:CCV52592_0035"/>
<dbReference type="EMBL" id="CP000767">
    <property type="protein sequence ID" value="EAU00359.1"/>
    <property type="molecule type" value="Genomic_DNA"/>
</dbReference>
<dbReference type="RefSeq" id="WP_011992808.1">
    <property type="nucleotide sequence ID" value="NC_009715.2"/>
</dbReference>
<evidence type="ECO:0000313" key="2">
    <source>
        <dbReference type="EMBL" id="EAU00359.1"/>
    </source>
</evidence>
<dbReference type="Gene3D" id="1.20.141.10">
    <property type="entry name" value="Chitosanase, subunit A, domain 1"/>
    <property type="match status" value="1"/>
</dbReference>
<evidence type="ECO:0000313" key="3">
    <source>
        <dbReference type="Proteomes" id="UP000006380"/>
    </source>
</evidence>
<proteinExistence type="predicted"/>
<gene>
    <name evidence="2" type="ORF">CCV52592_0035</name>
</gene>
<dbReference type="InterPro" id="IPR023346">
    <property type="entry name" value="Lysozyme-like_dom_sf"/>
</dbReference>
<evidence type="ECO:0000256" key="1">
    <source>
        <dbReference type="SAM" id="MobiDB-lite"/>
    </source>
</evidence>
<keyword evidence="3" id="KW-1185">Reference proteome</keyword>
<dbReference type="SUPFAM" id="SSF53955">
    <property type="entry name" value="Lysozyme-like"/>
    <property type="match status" value="1"/>
</dbReference>
<organism evidence="2 3">
    <name type="scientific">Campylobacter curvus (strain 525.92)</name>
    <dbReference type="NCBI Taxonomy" id="360105"/>
    <lineage>
        <taxon>Bacteria</taxon>
        <taxon>Pseudomonadati</taxon>
        <taxon>Campylobacterota</taxon>
        <taxon>Epsilonproteobacteria</taxon>
        <taxon>Campylobacterales</taxon>
        <taxon>Campylobacteraceae</taxon>
        <taxon>Campylobacter</taxon>
    </lineage>
</organism>
<dbReference type="AlphaFoldDB" id="A7H0U6"/>
<protein>
    <submittedName>
        <fullName evidence="2">Uncharacterized protein</fullName>
    </submittedName>
</protein>
<feature type="compositionally biased region" description="Polar residues" evidence="1">
    <location>
        <begin position="1"/>
        <end position="21"/>
    </location>
</feature>
<reference evidence="2" key="1">
    <citation type="submission" date="2016-07" db="EMBL/GenBank/DDBJ databases">
        <title>Comparative genomics of the Campylobacter concisus group.</title>
        <authorList>
            <person name="Miller W.G."/>
            <person name="Yee E."/>
            <person name="Chapman M.H."/>
            <person name="Huynh S."/>
            <person name="Bono J.L."/>
            <person name="On S.L.W."/>
            <person name="StLeger J."/>
            <person name="Foster G."/>
            <person name="Parker C.T."/>
        </authorList>
    </citation>
    <scope>NUCLEOTIDE SEQUENCE</scope>
    <source>
        <strain evidence="2">525.92</strain>
    </source>
</reference>
<feature type="compositionally biased region" description="Basic and acidic residues" evidence="1">
    <location>
        <begin position="27"/>
        <end position="39"/>
    </location>
</feature>
<dbReference type="Proteomes" id="UP000006380">
    <property type="component" value="Chromosome"/>
</dbReference>
<accession>A7H0U6</accession>
<feature type="region of interest" description="Disordered" evidence="1">
    <location>
        <begin position="1"/>
        <end position="63"/>
    </location>
</feature>
<name>A7H0U6_CAMC5</name>
<dbReference type="STRING" id="360105.CCV52592_0035"/>
<sequence>MARRTNQNGQNVQEAKNTAIDSANEAPKNEEQEATEKSANETTLQDGQDAVASEPNTTKQPKTEIWVFIRGDELGQKGEILYEFALKSGFREAIKTAQEIAGVEQNGVMSAEALAAINAVDDTEFKESFEFLAGIRG</sequence>
<dbReference type="HOGENOM" id="CLU_1861497_0_0_7"/>